<evidence type="ECO:0000313" key="6">
    <source>
        <dbReference type="Proteomes" id="UP001210925"/>
    </source>
</evidence>
<evidence type="ECO:0008006" key="7">
    <source>
        <dbReference type="Google" id="ProtNLM"/>
    </source>
</evidence>
<protein>
    <recommendedName>
        <fullName evidence="7">Peroxisomal biogenesis factor 11</fullName>
    </recommendedName>
</protein>
<keyword evidence="1" id="KW-0962">Peroxisome biogenesis</keyword>
<comment type="caution">
    <text evidence="5">The sequence shown here is derived from an EMBL/GenBank/DDBJ whole genome shotgun (WGS) entry which is preliminary data.</text>
</comment>
<keyword evidence="6" id="KW-1185">Reference proteome</keyword>
<keyword evidence="3" id="KW-0576">Peroxisome</keyword>
<sequence length="265" mass="29948">MPANVPKSPTSNLPVPARKPSIVIPESIPAKRTTPPKTSLLNNFIVQILIFRKILLLNDGRDKIMKVAQYSSKILLWLVLVEKGVNQTRAKQLASHFSLVRKVIRLAHCLEPFNDGLEIVKEKQFDTLQQKLAPLNVVIGICNDISDDIICLSKLGILDKSWAKTMTPYSDRLWYSGIFIDVHSNICDTNELIKKLANSKDPESRQKLQQKIFMQRVSLAKLLADFVFCTIDVFEMGDKVSEGYQHISGFIAAVLGTYKLYVKHK</sequence>
<dbReference type="InterPro" id="IPR008733">
    <property type="entry name" value="PEX11"/>
</dbReference>
<evidence type="ECO:0000256" key="3">
    <source>
        <dbReference type="ARBA" id="ARBA00023140"/>
    </source>
</evidence>
<gene>
    <name evidence="5" type="ORF">HK103_003049</name>
</gene>
<evidence type="ECO:0000256" key="4">
    <source>
        <dbReference type="ARBA" id="ARBA00046271"/>
    </source>
</evidence>
<dbReference type="GO" id="GO:0005778">
    <property type="term" value="C:peroxisomal membrane"/>
    <property type="evidence" value="ECO:0007669"/>
    <property type="project" value="UniProtKB-SubCell"/>
</dbReference>
<dbReference type="AlphaFoldDB" id="A0AAD5Y4L3"/>
<comment type="subcellular location">
    <subcellularLocation>
        <location evidence="4">Peroxisome membrane</location>
    </subcellularLocation>
</comment>
<dbReference type="GO" id="GO:0016559">
    <property type="term" value="P:peroxisome fission"/>
    <property type="evidence" value="ECO:0007669"/>
    <property type="project" value="InterPro"/>
</dbReference>
<name>A0AAD5Y4L3_9FUNG</name>
<proteinExistence type="predicted"/>
<dbReference type="Proteomes" id="UP001210925">
    <property type="component" value="Unassembled WGS sequence"/>
</dbReference>
<dbReference type="EMBL" id="JADGKB010000213">
    <property type="protein sequence ID" value="KAJ3250933.1"/>
    <property type="molecule type" value="Genomic_DNA"/>
</dbReference>
<dbReference type="PANTHER" id="PTHR12652">
    <property type="entry name" value="PEROXISOMAL BIOGENESIS FACTOR 11"/>
    <property type="match status" value="1"/>
</dbReference>
<dbReference type="PANTHER" id="PTHR12652:SF19">
    <property type="entry name" value="PEROXISOMAL BIOGENESIS FACTOR 11"/>
    <property type="match status" value="1"/>
</dbReference>
<organism evidence="5 6">
    <name type="scientific">Boothiomyces macroporosus</name>
    <dbReference type="NCBI Taxonomy" id="261099"/>
    <lineage>
        <taxon>Eukaryota</taxon>
        <taxon>Fungi</taxon>
        <taxon>Fungi incertae sedis</taxon>
        <taxon>Chytridiomycota</taxon>
        <taxon>Chytridiomycota incertae sedis</taxon>
        <taxon>Chytridiomycetes</taxon>
        <taxon>Rhizophydiales</taxon>
        <taxon>Terramycetaceae</taxon>
        <taxon>Boothiomyces</taxon>
    </lineage>
</organism>
<reference evidence="5" key="1">
    <citation type="submission" date="2020-05" db="EMBL/GenBank/DDBJ databases">
        <title>Phylogenomic resolution of chytrid fungi.</title>
        <authorList>
            <person name="Stajich J.E."/>
            <person name="Amses K."/>
            <person name="Simmons R."/>
            <person name="Seto K."/>
            <person name="Myers J."/>
            <person name="Bonds A."/>
            <person name="Quandt C.A."/>
            <person name="Barry K."/>
            <person name="Liu P."/>
            <person name="Grigoriev I."/>
            <person name="Longcore J.E."/>
            <person name="James T.Y."/>
        </authorList>
    </citation>
    <scope>NUCLEOTIDE SEQUENCE</scope>
    <source>
        <strain evidence="5">PLAUS21</strain>
    </source>
</reference>
<evidence type="ECO:0000256" key="2">
    <source>
        <dbReference type="ARBA" id="ARBA00023136"/>
    </source>
</evidence>
<evidence type="ECO:0000313" key="5">
    <source>
        <dbReference type="EMBL" id="KAJ3250933.1"/>
    </source>
</evidence>
<keyword evidence="2" id="KW-0472">Membrane</keyword>
<accession>A0AAD5Y4L3</accession>
<dbReference type="Pfam" id="PF05648">
    <property type="entry name" value="PEX11"/>
    <property type="match status" value="1"/>
</dbReference>
<evidence type="ECO:0000256" key="1">
    <source>
        <dbReference type="ARBA" id="ARBA00022593"/>
    </source>
</evidence>